<dbReference type="AlphaFoldDB" id="A0A3D9C0I4"/>
<comment type="caution">
    <text evidence="4">The sequence shown here is derived from an EMBL/GenBank/DDBJ whole genome shotgun (WGS) entry which is preliminary data.</text>
</comment>
<gene>
    <name evidence="4" type="ORF">DRF65_26390</name>
</gene>
<protein>
    <submittedName>
        <fullName evidence="4">GNAT family N-acetyltransferase</fullName>
    </submittedName>
</protein>
<keyword evidence="5" id="KW-1185">Reference proteome</keyword>
<evidence type="ECO:0000313" key="4">
    <source>
        <dbReference type="EMBL" id="REC59355.1"/>
    </source>
</evidence>
<dbReference type="RefSeq" id="WP_115973692.1">
    <property type="nucleotide sequence ID" value="NZ_QNVT01000040.1"/>
</dbReference>
<dbReference type="Gene3D" id="3.40.630.30">
    <property type="match status" value="1"/>
</dbReference>
<dbReference type="SUPFAM" id="SSF55729">
    <property type="entry name" value="Acyl-CoA N-acyltransferases (Nat)"/>
    <property type="match status" value="1"/>
</dbReference>
<evidence type="ECO:0000256" key="2">
    <source>
        <dbReference type="ARBA" id="ARBA00023315"/>
    </source>
</evidence>
<accession>A0A3D9C0I4</accession>
<name>A0A3D9C0I4_9FLAO</name>
<proteinExistence type="predicted"/>
<feature type="domain" description="N-acetyltransferase" evidence="3">
    <location>
        <begin position="5"/>
        <end position="145"/>
    </location>
</feature>
<dbReference type="Pfam" id="PF00583">
    <property type="entry name" value="Acetyltransf_1"/>
    <property type="match status" value="1"/>
</dbReference>
<evidence type="ECO:0000256" key="1">
    <source>
        <dbReference type="ARBA" id="ARBA00022679"/>
    </source>
</evidence>
<evidence type="ECO:0000313" key="5">
    <source>
        <dbReference type="Proteomes" id="UP000256686"/>
    </source>
</evidence>
<reference evidence="5" key="1">
    <citation type="submission" date="2018-06" db="EMBL/GenBank/DDBJ databases">
        <authorList>
            <person name="Lum Nde A."/>
            <person name="Hugo C."/>
        </authorList>
    </citation>
    <scope>NUCLEOTIDE SEQUENCE [LARGE SCALE GENOMIC DNA]</scope>
    <source>
        <strain evidence="5">1_F178</strain>
    </source>
</reference>
<dbReference type="GO" id="GO:0016747">
    <property type="term" value="F:acyltransferase activity, transferring groups other than amino-acyl groups"/>
    <property type="evidence" value="ECO:0007669"/>
    <property type="project" value="InterPro"/>
</dbReference>
<keyword evidence="2" id="KW-0012">Acyltransferase</keyword>
<organism evidence="4 5">
    <name type="scientific">Chryseobacterium pennae</name>
    <dbReference type="NCBI Taxonomy" id="2258962"/>
    <lineage>
        <taxon>Bacteria</taxon>
        <taxon>Pseudomonadati</taxon>
        <taxon>Bacteroidota</taxon>
        <taxon>Flavobacteriia</taxon>
        <taxon>Flavobacteriales</taxon>
        <taxon>Weeksellaceae</taxon>
        <taxon>Chryseobacterium group</taxon>
        <taxon>Chryseobacterium</taxon>
    </lineage>
</organism>
<dbReference type="InterPro" id="IPR016181">
    <property type="entry name" value="Acyl_CoA_acyltransferase"/>
</dbReference>
<evidence type="ECO:0000259" key="3">
    <source>
        <dbReference type="PROSITE" id="PS51186"/>
    </source>
</evidence>
<dbReference type="InterPro" id="IPR051556">
    <property type="entry name" value="N-term/lysine_N-AcTrnsfr"/>
</dbReference>
<sequence>MQNTYEIKPIESNSEIQQCLEVALVLRPHLNKDRWSDIIAEMVSNEKYTLMGIFDHEKVIAFIGYRIMTTLHSGNMIYIDDLCTLESYRGRGLASQLLSHVRTVAEYKNMDSITLDTGFDNHTAQKLYFKNGFKLSAVHLHSYLK</sequence>
<dbReference type="InterPro" id="IPR000182">
    <property type="entry name" value="GNAT_dom"/>
</dbReference>
<dbReference type="PROSITE" id="PS51186">
    <property type="entry name" value="GNAT"/>
    <property type="match status" value="1"/>
</dbReference>
<keyword evidence="1 4" id="KW-0808">Transferase</keyword>
<dbReference type="PANTHER" id="PTHR42919">
    <property type="entry name" value="N-ALPHA-ACETYLTRANSFERASE"/>
    <property type="match status" value="1"/>
</dbReference>
<dbReference type="Proteomes" id="UP000256686">
    <property type="component" value="Unassembled WGS sequence"/>
</dbReference>
<dbReference type="CDD" id="cd04301">
    <property type="entry name" value="NAT_SF"/>
    <property type="match status" value="1"/>
</dbReference>
<dbReference type="EMBL" id="QNVT01000040">
    <property type="protein sequence ID" value="REC59355.1"/>
    <property type="molecule type" value="Genomic_DNA"/>
</dbReference>
<dbReference type="PANTHER" id="PTHR42919:SF8">
    <property type="entry name" value="N-ALPHA-ACETYLTRANSFERASE 50"/>
    <property type="match status" value="1"/>
</dbReference>